<dbReference type="PROSITE" id="PS51167">
    <property type="entry name" value="CHORISMATE_MUT_1"/>
    <property type="match status" value="1"/>
</dbReference>
<dbReference type="PANTHER" id="PTHR21164">
    <property type="entry name" value="CHORISMATE MUTASE"/>
    <property type="match status" value="1"/>
</dbReference>
<dbReference type="PANTHER" id="PTHR21164:SF0">
    <property type="entry name" value="CHORISMATE MUTASE AROH"/>
    <property type="match status" value="1"/>
</dbReference>
<dbReference type="SUPFAM" id="SSF55298">
    <property type="entry name" value="YjgF-like"/>
    <property type="match status" value="1"/>
</dbReference>
<dbReference type="AlphaFoldDB" id="A0A6J7XTP7"/>
<dbReference type="PIRSF" id="PIRSF005965">
    <property type="entry name" value="Chor_mut_AroH"/>
    <property type="match status" value="1"/>
</dbReference>
<dbReference type="Pfam" id="PF07736">
    <property type="entry name" value="CM_1"/>
    <property type="match status" value="1"/>
</dbReference>
<name>A0A6J7XTP7_9ZZZZ</name>
<sequence length="120" mass="12978">MTVRAIRGAIQVESNTEEAISQGSKELLTRILQVNELAPQEIISVIFTATADLNATFPARAARELGFELVPLLCAVEIDVPGALARTIRALIHCNSSRSPEQIEHVYLGGASVLRQDLAQ</sequence>
<dbReference type="GO" id="GO:0004106">
    <property type="term" value="F:chorismate mutase activity"/>
    <property type="evidence" value="ECO:0007669"/>
    <property type="project" value="TreeGrafter"/>
</dbReference>
<dbReference type="CDD" id="cd02185">
    <property type="entry name" value="AroH"/>
    <property type="match status" value="1"/>
</dbReference>
<organism evidence="1">
    <name type="scientific">freshwater metagenome</name>
    <dbReference type="NCBI Taxonomy" id="449393"/>
    <lineage>
        <taxon>unclassified sequences</taxon>
        <taxon>metagenomes</taxon>
        <taxon>ecological metagenomes</taxon>
    </lineage>
</organism>
<dbReference type="GO" id="GO:0046417">
    <property type="term" value="P:chorismate metabolic process"/>
    <property type="evidence" value="ECO:0007669"/>
    <property type="project" value="TreeGrafter"/>
</dbReference>
<accession>A0A6J7XTP7</accession>
<dbReference type="EMBL" id="CAFBSG010000005">
    <property type="protein sequence ID" value="CAB5239798.1"/>
    <property type="molecule type" value="Genomic_DNA"/>
</dbReference>
<reference evidence="1" key="1">
    <citation type="submission" date="2020-05" db="EMBL/GenBank/DDBJ databases">
        <authorList>
            <person name="Chiriac C."/>
            <person name="Salcher M."/>
            <person name="Ghai R."/>
            <person name="Kavagutti S V."/>
        </authorList>
    </citation>
    <scope>NUCLEOTIDE SEQUENCE</scope>
</reference>
<dbReference type="InterPro" id="IPR008243">
    <property type="entry name" value="Chorismate_mutase_AroH"/>
</dbReference>
<proteinExistence type="predicted"/>
<dbReference type="Gene3D" id="3.30.1330.40">
    <property type="entry name" value="RutC-like"/>
    <property type="match status" value="1"/>
</dbReference>
<dbReference type="InterPro" id="IPR035959">
    <property type="entry name" value="RutC-like_sf"/>
</dbReference>
<evidence type="ECO:0000313" key="1">
    <source>
        <dbReference type="EMBL" id="CAB5239798.1"/>
    </source>
</evidence>
<dbReference type="NCBIfam" id="TIGR01796">
    <property type="entry name" value="CM_mono_aroH"/>
    <property type="match status" value="1"/>
</dbReference>
<gene>
    <name evidence="1" type="ORF">UFOPK3554_00484</name>
</gene>
<protein>
    <submittedName>
        <fullName evidence="1">Unannotated protein</fullName>
    </submittedName>
</protein>